<accession>A0ABP6SIU8</accession>
<protein>
    <recommendedName>
        <fullName evidence="3">DUF3558 domain-containing protein</fullName>
    </recommendedName>
</protein>
<reference evidence="2" key="1">
    <citation type="journal article" date="2019" name="Int. J. Syst. Evol. Microbiol.">
        <title>The Global Catalogue of Microorganisms (GCM) 10K type strain sequencing project: providing services to taxonomists for standard genome sequencing and annotation.</title>
        <authorList>
            <consortium name="The Broad Institute Genomics Platform"/>
            <consortium name="The Broad Institute Genome Sequencing Center for Infectious Disease"/>
            <person name="Wu L."/>
            <person name="Ma J."/>
        </authorList>
    </citation>
    <scope>NUCLEOTIDE SEQUENCE [LARGE SCALE GENOMIC DNA]</scope>
    <source>
        <strain evidence="2">JCM 9651</strain>
    </source>
</reference>
<evidence type="ECO:0000313" key="2">
    <source>
        <dbReference type="Proteomes" id="UP001499990"/>
    </source>
</evidence>
<name>A0ABP6SIU8_9ACTN</name>
<proteinExistence type="predicted"/>
<dbReference type="Proteomes" id="UP001499990">
    <property type="component" value="Unassembled WGS sequence"/>
</dbReference>
<gene>
    <name evidence="1" type="ORF">GCM10020367_54290</name>
</gene>
<keyword evidence="2" id="KW-1185">Reference proteome</keyword>
<dbReference type="EMBL" id="BAAAYL010000001">
    <property type="protein sequence ID" value="GAA3377679.1"/>
    <property type="molecule type" value="Genomic_DNA"/>
</dbReference>
<sequence>MAGVVALAALVGGCTTAGADTRGYKLAPPRSVGEYEKRSGDFRYVGKIDCAGQPSDADCYQGATEVIGIGISPRDANRIVRNASGTGAYYRSGPPEGAADTKWLAFRGLQGDIPEPDQAVDRFFRSIAKREQVPFRGIKLVRGTVEDFGIGGYDGAVMRCRKAKGTYNGAPEAVCVWADHSTVAAVNAPLSMSELADLTRQLYKTSRKKK</sequence>
<evidence type="ECO:0008006" key="3">
    <source>
        <dbReference type="Google" id="ProtNLM"/>
    </source>
</evidence>
<evidence type="ECO:0000313" key="1">
    <source>
        <dbReference type="EMBL" id="GAA3377679.1"/>
    </source>
</evidence>
<organism evidence="1 2">
    <name type="scientific">Streptomyces sannanensis</name>
    <dbReference type="NCBI Taxonomy" id="285536"/>
    <lineage>
        <taxon>Bacteria</taxon>
        <taxon>Bacillati</taxon>
        <taxon>Actinomycetota</taxon>
        <taxon>Actinomycetes</taxon>
        <taxon>Kitasatosporales</taxon>
        <taxon>Streptomycetaceae</taxon>
        <taxon>Streptomyces</taxon>
    </lineage>
</organism>
<comment type="caution">
    <text evidence="1">The sequence shown here is derived from an EMBL/GenBank/DDBJ whole genome shotgun (WGS) entry which is preliminary data.</text>
</comment>